<evidence type="ECO:0000256" key="1">
    <source>
        <dbReference type="SAM" id="MobiDB-lite"/>
    </source>
</evidence>
<dbReference type="Proteomes" id="UP000066284">
    <property type="component" value="Chromosome 1"/>
</dbReference>
<accession>A0A0S4KR87</accession>
<reference evidence="3" key="1">
    <citation type="submission" date="2015-09" db="EMBL/GenBank/DDBJ databases">
        <authorList>
            <person name="Daims H."/>
        </authorList>
    </citation>
    <scope>NUCLEOTIDE SEQUENCE [LARGE SCALE GENOMIC DNA]</scope>
</reference>
<evidence type="ECO:0008006" key="4">
    <source>
        <dbReference type="Google" id="ProtNLM"/>
    </source>
</evidence>
<evidence type="ECO:0000313" key="3">
    <source>
        <dbReference type="Proteomes" id="UP000066284"/>
    </source>
</evidence>
<evidence type="ECO:0000313" key="2">
    <source>
        <dbReference type="EMBL" id="CUQ66855.1"/>
    </source>
</evidence>
<dbReference type="AlphaFoldDB" id="A0A0S4KR87"/>
<keyword evidence="3" id="KW-1185">Reference proteome</keyword>
<name>A0A0S4KR87_9BACT</name>
<protein>
    <recommendedName>
        <fullName evidence="4">Com family DNA-binding transcriptional regulator</fullName>
    </recommendedName>
</protein>
<sequence length="66" mass="7125">MDVLMKPGTSSPKPAATSGSACAPDDVRCLCGQLLARLVENGVELKCKRCRRLVTIPLSRIRGMPR</sequence>
<organism evidence="2 3">
    <name type="scientific">Candidatus Nitrospira inopinata</name>
    <dbReference type="NCBI Taxonomy" id="1715989"/>
    <lineage>
        <taxon>Bacteria</taxon>
        <taxon>Pseudomonadati</taxon>
        <taxon>Nitrospirota</taxon>
        <taxon>Nitrospiria</taxon>
        <taxon>Nitrospirales</taxon>
        <taxon>Nitrospiraceae</taxon>
        <taxon>Nitrospira</taxon>
    </lineage>
</organism>
<feature type="region of interest" description="Disordered" evidence="1">
    <location>
        <begin position="1"/>
        <end position="23"/>
    </location>
</feature>
<dbReference type="EMBL" id="LN885086">
    <property type="protein sequence ID" value="CUQ66855.1"/>
    <property type="molecule type" value="Genomic_DNA"/>
</dbReference>
<dbReference type="STRING" id="1715989.NITINOP_1883"/>
<proteinExistence type="predicted"/>
<dbReference type="KEGG" id="nio:NITINOP_1883"/>
<feature type="compositionally biased region" description="Polar residues" evidence="1">
    <location>
        <begin position="8"/>
        <end position="20"/>
    </location>
</feature>
<gene>
    <name evidence="2" type="ORF">NITINOP_1883</name>
</gene>